<reference evidence="3" key="2">
    <citation type="submission" date="2013-10" db="EMBL/GenBank/DDBJ databases">
        <authorList>
            <person name="Aslett M."/>
        </authorList>
    </citation>
    <scope>NUCLEOTIDE SEQUENCE [LARGE SCALE GENOMIC DNA]</scope>
    <source>
        <strain evidence="3">Houghton</strain>
    </source>
</reference>
<evidence type="ECO:0000313" key="3">
    <source>
        <dbReference type="EMBL" id="CDJ65258.1"/>
    </source>
</evidence>
<feature type="compositionally biased region" description="Polar residues" evidence="1">
    <location>
        <begin position="304"/>
        <end position="313"/>
    </location>
</feature>
<keyword evidence="4" id="KW-1185">Reference proteome</keyword>
<keyword evidence="2" id="KW-1133">Transmembrane helix</keyword>
<name>U6MQA4_9EIME</name>
<feature type="transmembrane region" description="Helical" evidence="2">
    <location>
        <begin position="67"/>
        <end position="86"/>
    </location>
</feature>
<gene>
    <name evidence="3" type="ORF">ENH_00003160</name>
</gene>
<organism evidence="3 4">
    <name type="scientific">Eimeria necatrix</name>
    <dbReference type="NCBI Taxonomy" id="51315"/>
    <lineage>
        <taxon>Eukaryota</taxon>
        <taxon>Sar</taxon>
        <taxon>Alveolata</taxon>
        <taxon>Apicomplexa</taxon>
        <taxon>Conoidasida</taxon>
        <taxon>Coccidia</taxon>
        <taxon>Eucoccidiorida</taxon>
        <taxon>Eimeriorina</taxon>
        <taxon>Eimeriidae</taxon>
        <taxon>Eimeria</taxon>
    </lineage>
</organism>
<dbReference type="RefSeq" id="XP_013433725.1">
    <property type="nucleotide sequence ID" value="XM_013578271.1"/>
</dbReference>
<dbReference type="Proteomes" id="UP000030754">
    <property type="component" value="Unassembled WGS sequence"/>
</dbReference>
<evidence type="ECO:0000256" key="2">
    <source>
        <dbReference type="SAM" id="Phobius"/>
    </source>
</evidence>
<feature type="region of interest" description="Disordered" evidence="1">
    <location>
        <begin position="289"/>
        <end position="318"/>
    </location>
</feature>
<accession>U6MQA4</accession>
<reference evidence="3" key="1">
    <citation type="submission" date="2013-10" db="EMBL/GenBank/DDBJ databases">
        <title>Genomic analysis of the causative agents of coccidiosis in chickens.</title>
        <authorList>
            <person name="Reid A.J."/>
            <person name="Blake D."/>
            <person name="Billington K."/>
            <person name="Browne H."/>
            <person name="Dunn M."/>
            <person name="Hung S."/>
            <person name="Kawahara F."/>
            <person name="Miranda-Saavedra D."/>
            <person name="Mourier T."/>
            <person name="Nagra H."/>
            <person name="Otto T.D."/>
            <person name="Rawlings N."/>
            <person name="Sanchez A."/>
            <person name="Sanders M."/>
            <person name="Subramaniam C."/>
            <person name="Tay Y."/>
            <person name="Dear P."/>
            <person name="Doerig C."/>
            <person name="Gruber A."/>
            <person name="Parkinson J."/>
            <person name="Shirley M."/>
            <person name="Wan K.L."/>
            <person name="Berriman M."/>
            <person name="Tomley F."/>
            <person name="Pain A."/>
        </authorList>
    </citation>
    <scope>NUCLEOTIDE SEQUENCE [LARGE SCALE GENOMIC DNA]</scope>
    <source>
        <strain evidence="3">Houghton</strain>
    </source>
</reference>
<evidence type="ECO:0000313" key="4">
    <source>
        <dbReference type="Proteomes" id="UP000030754"/>
    </source>
</evidence>
<dbReference type="EMBL" id="HG723112">
    <property type="protein sequence ID" value="CDJ65258.1"/>
    <property type="molecule type" value="Genomic_DNA"/>
</dbReference>
<keyword evidence="2" id="KW-0472">Membrane</keyword>
<dbReference type="VEuPathDB" id="ToxoDB:ENH_00003160"/>
<keyword evidence="2" id="KW-0812">Transmembrane</keyword>
<sequence>MTSTRLESPQQLIGELLHLKDFPASVHPTDSPATMSWCGNRFKHRSHLSPSLSCKGQQPHRDIRNRFIIASILALIATVYFCWLKYKSRLSSASFTRRLAEKEYMLLGIDLEACDNVDNAAGVAGPSTVNVLRVYSKPPAMHSDEGPALGNRADNERIEMHLNTAHGQTATARIDEWLMDPIENLEALINAETEASTPGSSLNCSNIPLVDQNVSASTGMKGVYPLLQLSNDYSPSAGHLDESVSGTSSSSTVAPNDLDSLQASIDQLTAEESALIDQLLDTLDEDLILPEPPATTGDPFLPASASSLQTPDQQPAKRQRTADFGAIDGRWTGAIDGRWAGPIDGRWAGPIDGRWAGAIDGRWAGAIDGKWAGAIDGSWPATLMPSTRLGTQSVLAHTLGVAQFPGQGEVSANKQSALPCFAPVKSQEPFDCMHVSSLGCMRSARTVLMSF</sequence>
<proteinExistence type="predicted"/>
<dbReference type="AlphaFoldDB" id="U6MQA4"/>
<dbReference type="GeneID" id="25470510"/>
<protein>
    <submittedName>
        <fullName evidence="3">Uncharacterized protein</fullName>
    </submittedName>
</protein>
<evidence type="ECO:0000256" key="1">
    <source>
        <dbReference type="SAM" id="MobiDB-lite"/>
    </source>
</evidence>
<dbReference type="OrthoDB" id="10401919at2759"/>